<evidence type="ECO:0000313" key="2">
    <source>
        <dbReference type="Proteomes" id="UP000464178"/>
    </source>
</evidence>
<dbReference type="Proteomes" id="UP000464178">
    <property type="component" value="Chromosome"/>
</dbReference>
<protein>
    <submittedName>
        <fullName evidence="1">Uncharacterized protein</fullName>
    </submittedName>
</protein>
<organism evidence="1 2">
    <name type="scientific">Gemmata massiliana</name>
    <dbReference type="NCBI Taxonomy" id="1210884"/>
    <lineage>
        <taxon>Bacteria</taxon>
        <taxon>Pseudomonadati</taxon>
        <taxon>Planctomycetota</taxon>
        <taxon>Planctomycetia</taxon>
        <taxon>Gemmatales</taxon>
        <taxon>Gemmataceae</taxon>
        <taxon>Gemmata</taxon>
    </lineage>
</organism>
<gene>
    <name evidence="1" type="ORF">SOIL9_12130</name>
</gene>
<sequence length="107" mass="12415">MEERSELESQLWGVTNELASELIELTPEFMHEIQFEIVSTDDGGADIGLMEIHPEVKYVSLSPRVYDCCSRYLPLVKRYAPSWRRSLITLREAGGDWKAIVDFEHRK</sequence>
<dbReference type="AlphaFoldDB" id="A0A6P2D5D2"/>
<evidence type="ECO:0000313" key="1">
    <source>
        <dbReference type="EMBL" id="VTR96501.1"/>
    </source>
</evidence>
<name>A0A6P2D5D2_9BACT</name>
<reference evidence="1 2" key="1">
    <citation type="submission" date="2019-05" db="EMBL/GenBank/DDBJ databases">
        <authorList>
            <consortium name="Science for Life Laboratories"/>
        </authorList>
    </citation>
    <scope>NUCLEOTIDE SEQUENCE [LARGE SCALE GENOMIC DNA]</scope>
    <source>
        <strain evidence="1">Soil9</strain>
    </source>
</reference>
<dbReference type="KEGG" id="gms:SOIL9_12130"/>
<keyword evidence="2" id="KW-1185">Reference proteome</keyword>
<dbReference type="EMBL" id="LR593886">
    <property type="protein sequence ID" value="VTR96501.1"/>
    <property type="molecule type" value="Genomic_DNA"/>
</dbReference>
<dbReference type="RefSeq" id="WP_162670779.1">
    <property type="nucleotide sequence ID" value="NZ_LR593886.1"/>
</dbReference>
<accession>A0A6P2D5D2</accession>
<proteinExistence type="predicted"/>